<evidence type="ECO:0000256" key="1">
    <source>
        <dbReference type="ARBA" id="ARBA00022723"/>
    </source>
</evidence>
<evidence type="ECO:0000256" key="5">
    <source>
        <dbReference type="PROSITE-ProRule" id="PRU00042"/>
    </source>
</evidence>
<dbReference type="GO" id="GO:0010468">
    <property type="term" value="P:regulation of gene expression"/>
    <property type="evidence" value="ECO:0007669"/>
    <property type="project" value="TreeGrafter"/>
</dbReference>
<keyword evidence="1" id="KW-0479">Metal-binding</keyword>
<dbReference type="GO" id="GO:0005634">
    <property type="term" value="C:nucleus"/>
    <property type="evidence" value="ECO:0007669"/>
    <property type="project" value="TreeGrafter"/>
</dbReference>
<accession>A0A8S9WM36</accession>
<keyword evidence="2" id="KW-0677">Repeat</keyword>
<evidence type="ECO:0000256" key="3">
    <source>
        <dbReference type="ARBA" id="ARBA00022771"/>
    </source>
</evidence>
<keyword evidence="3 5" id="KW-0863">Zinc-finger</keyword>
<dbReference type="AlphaFoldDB" id="A0A8S9WM36"/>
<gene>
    <name evidence="7" type="ORF">GE061_020262</name>
</gene>
<organism evidence="7 8">
    <name type="scientific">Apolygus lucorum</name>
    <name type="common">Small green plant bug</name>
    <name type="synonym">Lygocoris lucorum</name>
    <dbReference type="NCBI Taxonomy" id="248454"/>
    <lineage>
        <taxon>Eukaryota</taxon>
        <taxon>Metazoa</taxon>
        <taxon>Ecdysozoa</taxon>
        <taxon>Arthropoda</taxon>
        <taxon>Hexapoda</taxon>
        <taxon>Insecta</taxon>
        <taxon>Pterygota</taxon>
        <taxon>Neoptera</taxon>
        <taxon>Paraneoptera</taxon>
        <taxon>Hemiptera</taxon>
        <taxon>Heteroptera</taxon>
        <taxon>Panheteroptera</taxon>
        <taxon>Cimicomorpha</taxon>
        <taxon>Miridae</taxon>
        <taxon>Mirini</taxon>
        <taxon>Apolygus</taxon>
    </lineage>
</organism>
<evidence type="ECO:0000313" key="8">
    <source>
        <dbReference type="Proteomes" id="UP000466442"/>
    </source>
</evidence>
<keyword evidence="4" id="KW-0862">Zinc</keyword>
<dbReference type="EMBL" id="WIXP02000101">
    <property type="protein sequence ID" value="KAF6197378.1"/>
    <property type="molecule type" value="Genomic_DNA"/>
</dbReference>
<evidence type="ECO:0000259" key="6">
    <source>
        <dbReference type="PROSITE" id="PS50157"/>
    </source>
</evidence>
<evidence type="ECO:0000313" key="7">
    <source>
        <dbReference type="EMBL" id="KAF6197378.1"/>
    </source>
</evidence>
<protein>
    <recommendedName>
        <fullName evidence="6">C2H2-type domain-containing protein</fullName>
    </recommendedName>
</protein>
<feature type="domain" description="C2H2-type" evidence="6">
    <location>
        <begin position="107"/>
        <end position="134"/>
    </location>
</feature>
<dbReference type="InterPro" id="IPR050688">
    <property type="entry name" value="Zinc_finger/UBP_domain"/>
</dbReference>
<dbReference type="InterPro" id="IPR036236">
    <property type="entry name" value="Znf_C2H2_sf"/>
</dbReference>
<dbReference type="PANTHER" id="PTHR24403:SF67">
    <property type="entry name" value="FI01116P-RELATED"/>
    <property type="match status" value="1"/>
</dbReference>
<dbReference type="InterPro" id="IPR013087">
    <property type="entry name" value="Znf_C2H2_type"/>
</dbReference>
<dbReference type="GO" id="GO:0008270">
    <property type="term" value="F:zinc ion binding"/>
    <property type="evidence" value="ECO:0007669"/>
    <property type="project" value="UniProtKB-KW"/>
</dbReference>
<sequence length="164" mass="18570">MDMSIILPNKKLVPANMLLKLKSPAMSLGASTDHPCNVCGKIYRSKGGLYNHKRYDCGKAPQFKCPLCPYRSKYKGDLKSHFFGDDRTPKLSTNARFYEIEIGEAMMKCSDCPKTYKTKAGLHNHKKYECGKPPQFKCPHCPHETKQKGNLKAHLFHVHNVATI</sequence>
<dbReference type="PANTHER" id="PTHR24403">
    <property type="entry name" value="ZINC FINGER PROTEIN"/>
    <property type="match status" value="1"/>
</dbReference>
<dbReference type="SMART" id="SM00355">
    <property type="entry name" value="ZnF_C2H2"/>
    <property type="match status" value="4"/>
</dbReference>
<evidence type="ECO:0000256" key="2">
    <source>
        <dbReference type="ARBA" id="ARBA00022737"/>
    </source>
</evidence>
<keyword evidence="8" id="KW-1185">Reference proteome</keyword>
<reference evidence="7" key="1">
    <citation type="journal article" date="2021" name="Mol. Ecol. Resour.">
        <title>Apolygus lucorum genome provides insights into omnivorousness and mesophyll feeding.</title>
        <authorList>
            <person name="Liu Y."/>
            <person name="Liu H."/>
            <person name="Wang H."/>
            <person name="Huang T."/>
            <person name="Liu B."/>
            <person name="Yang B."/>
            <person name="Yin L."/>
            <person name="Li B."/>
            <person name="Zhang Y."/>
            <person name="Zhang S."/>
            <person name="Jiang F."/>
            <person name="Zhang X."/>
            <person name="Ren Y."/>
            <person name="Wang B."/>
            <person name="Wang S."/>
            <person name="Lu Y."/>
            <person name="Wu K."/>
            <person name="Fan W."/>
            <person name="Wang G."/>
        </authorList>
    </citation>
    <scope>NUCLEOTIDE SEQUENCE</scope>
    <source>
        <strain evidence="7">12Hb</strain>
    </source>
</reference>
<dbReference type="PROSITE" id="PS50157">
    <property type="entry name" value="ZINC_FINGER_C2H2_2"/>
    <property type="match status" value="2"/>
</dbReference>
<name>A0A8S9WM36_APOLU</name>
<dbReference type="SUPFAM" id="SSF57667">
    <property type="entry name" value="beta-beta-alpha zinc fingers"/>
    <property type="match status" value="2"/>
</dbReference>
<dbReference type="OrthoDB" id="8186305at2759"/>
<dbReference type="Gene3D" id="3.30.160.60">
    <property type="entry name" value="Classic Zinc Finger"/>
    <property type="match status" value="2"/>
</dbReference>
<evidence type="ECO:0000256" key="4">
    <source>
        <dbReference type="ARBA" id="ARBA00022833"/>
    </source>
</evidence>
<feature type="domain" description="C2H2-type" evidence="6">
    <location>
        <begin position="34"/>
        <end position="61"/>
    </location>
</feature>
<dbReference type="Proteomes" id="UP000466442">
    <property type="component" value="Unassembled WGS sequence"/>
</dbReference>
<proteinExistence type="predicted"/>
<dbReference type="Pfam" id="PF00096">
    <property type="entry name" value="zf-C2H2"/>
    <property type="match status" value="3"/>
</dbReference>
<comment type="caution">
    <text evidence="7">The sequence shown here is derived from an EMBL/GenBank/DDBJ whole genome shotgun (WGS) entry which is preliminary data.</text>
</comment>